<organism evidence="2 3">
    <name type="scientific">Amycolatopsis rubida</name>
    <dbReference type="NCBI Taxonomy" id="112413"/>
    <lineage>
        <taxon>Bacteria</taxon>
        <taxon>Bacillati</taxon>
        <taxon>Actinomycetota</taxon>
        <taxon>Actinomycetes</taxon>
        <taxon>Pseudonocardiales</taxon>
        <taxon>Pseudonocardiaceae</taxon>
        <taxon>Amycolatopsis</taxon>
    </lineage>
</organism>
<evidence type="ECO:0000256" key="1">
    <source>
        <dbReference type="SAM" id="MobiDB-lite"/>
    </source>
</evidence>
<accession>A0A1I5LFP8</accession>
<dbReference type="EMBL" id="FOWC01000003">
    <property type="protein sequence ID" value="SFO95541.1"/>
    <property type="molecule type" value="Genomic_DNA"/>
</dbReference>
<dbReference type="Proteomes" id="UP000199137">
    <property type="component" value="Unassembled WGS sequence"/>
</dbReference>
<evidence type="ECO:0000313" key="2">
    <source>
        <dbReference type="EMBL" id="SFO95541.1"/>
    </source>
</evidence>
<evidence type="ECO:0000313" key="3">
    <source>
        <dbReference type="Proteomes" id="UP000199137"/>
    </source>
</evidence>
<reference evidence="3" key="1">
    <citation type="submission" date="2016-10" db="EMBL/GenBank/DDBJ databases">
        <authorList>
            <person name="Varghese N."/>
            <person name="Submissions S."/>
        </authorList>
    </citation>
    <scope>NUCLEOTIDE SEQUENCE [LARGE SCALE GENOMIC DNA]</scope>
    <source>
        <strain evidence="3">DSM 44637</strain>
    </source>
</reference>
<dbReference type="AlphaFoldDB" id="A0A1I5LFP8"/>
<gene>
    <name evidence="2" type="ORF">SAMN05421854_103554</name>
</gene>
<name>A0A1I5LFP8_9PSEU</name>
<proteinExistence type="predicted"/>
<feature type="region of interest" description="Disordered" evidence="1">
    <location>
        <begin position="161"/>
        <end position="203"/>
    </location>
</feature>
<protein>
    <submittedName>
        <fullName evidence="2">Uncharacterized protein</fullName>
    </submittedName>
</protein>
<feature type="region of interest" description="Disordered" evidence="1">
    <location>
        <begin position="115"/>
        <end position="149"/>
    </location>
</feature>
<sequence length="230" mass="24401">MDAAVEALGRTCRAAKARLTAVLSKDRCSPGRSTRDCCSASPAFRAISVTTTRSGSASRTGASHCTTRTATPAPCRAVRLCLAGQIPPCPTRCAGHCPQRRDGRPGAPARRFRLARWAGRKRGNGSPNGSRPGYRRRPRAPGVLRGPGRCPAARECRRLPGVARPGRGCRHRRRLSANGRRSAVSRGRQGSQSHREGTAAPGISCAQPAEELCATGLARGQSRSRTVTFA</sequence>